<dbReference type="PANTHER" id="PTHR30087">
    <property type="entry name" value="INNER MEMBRANE PROTEIN"/>
    <property type="match status" value="1"/>
</dbReference>
<comment type="caution">
    <text evidence="1">The sequence shown here is derived from an EMBL/GenBank/DDBJ whole genome shotgun (WGS) entry which is preliminary data.</text>
</comment>
<name>A0A1W0CB02_9NEIS</name>
<proteinExistence type="predicted"/>
<sequence>MEVKPTLLVSACLLGQPVRYDGQAKPLAEHDWTRLRREFTLIPACPECLGGLPTPRPAAELRGGDGAAALRGQATVETAAGENVSAAFVRGAQASLRLAQAHGCRQALLKANSPSCGTLRIYDGEFSGKLKDGEGVTASLLRQAGIKVCSEDRMEELLKAPGE</sequence>
<dbReference type="AlphaFoldDB" id="A0A1W0CB02"/>
<organism evidence="1 2">
    <name type="scientific">Chromobacterium haemolyticum</name>
    <dbReference type="NCBI Taxonomy" id="394935"/>
    <lineage>
        <taxon>Bacteria</taxon>
        <taxon>Pseudomonadati</taxon>
        <taxon>Pseudomonadota</taxon>
        <taxon>Betaproteobacteria</taxon>
        <taxon>Neisseriales</taxon>
        <taxon>Chromobacteriaceae</taxon>
        <taxon>Chromobacterium</taxon>
    </lineage>
</organism>
<dbReference type="EMBL" id="MUKV01000053">
    <property type="protein sequence ID" value="OQS31934.1"/>
    <property type="molecule type" value="Genomic_DNA"/>
</dbReference>
<dbReference type="Pfam" id="PF04463">
    <property type="entry name" value="2-thiour_desulf"/>
    <property type="match status" value="1"/>
</dbReference>
<protein>
    <submittedName>
        <fullName evidence="1">Uncharacterized protein</fullName>
    </submittedName>
</protein>
<reference evidence="1 2" key="1">
    <citation type="submission" date="2017-02" db="EMBL/GenBank/DDBJ databases">
        <title>Chromobacterium haemolyticum H5244.</title>
        <authorList>
            <person name="Gulvik C.A."/>
        </authorList>
    </citation>
    <scope>NUCLEOTIDE SEQUENCE [LARGE SCALE GENOMIC DNA]</scope>
    <source>
        <strain evidence="1 2">H5244</strain>
    </source>
</reference>
<gene>
    <name evidence="1" type="ORF">B0T45_22440</name>
</gene>
<evidence type="ECO:0000313" key="2">
    <source>
        <dbReference type="Proteomes" id="UP000192721"/>
    </source>
</evidence>
<accession>A0A1W0CB02</accession>
<dbReference type="RefSeq" id="WP_081557038.1">
    <property type="nucleotide sequence ID" value="NZ_MUKV01000053.1"/>
</dbReference>
<dbReference type="PANTHER" id="PTHR30087:SF1">
    <property type="entry name" value="HYPOTHETICAL CYTOSOLIC PROTEIN"/>
    <property type="match status" value="1"/>
</dbReference>
<dbReference type="InterPro" id="IPR007553">
    <property type="entry name" value="2-thiour_desulf"/>
</dbReference>
<evidence type="ECO:0000313" key="1">
    <source>
        <dbReference type="EMBL" id="OQS31934.1"/>
    </source>
</evidence>
<dbReference type="Proteomes" id="UP000192721">
    <property type="component" value="Unassembled WGS sequence"/>
</dbReference>